<sequence length="186" mass="21075">MNDTVKLKKVIDPVRHARLLAGIDQFAATAGIPPHFIHKSTREHLSDKEIQWLRDYPEHKQEAEGLLLTGIHDPDPATKMQSMTAAFLRNFIDARLMAVNQILDLIEQHSMPEPEVLLIPNLFQSAYGKAFPAYKVQQLYDLLLGRVAKGKLTVVYVQNMDELEAEFGVLFRGHLNTYEVSKGKKA</sequence>
<evidence type="ECO:0000313" key="2">
    <source>
        <dbReference type="Proteomes" id="UP000241675"/>
    </source>
</evidence>
<accession>A0A2D2W2M9</accession>
<reference evidence="1 2" key="2">
    <citation type="submission" date="2017-11" db="EMBL/GenBank/DDBJ databases">
        <title>Lysogenic conversion of Stenotrophomonas maltophilia by temperate phage DLP4.</title>
        <authorList>
            <person name="Dennis J."/>
            <person name="Stothard P."/>
        </authorList>
    </citation>
    <scope>NUCLEOTIDE SEQUENCE [LARGE SCALE GENOMIC DNA]</scope>
</reference>
<proteinExistence type="predicted"/>
<reference evidence="2" key="1">
    <citation type="submission" date="2017-10" db="EMBL/GenBank/DDBJ databases">
        <authorList>
            <person name="Peters D.L."/>
        </authorList>
    </citation>
    <scope>NUCLEOTIDE SEQUENCE [LARGE SCALE GENOMIC DNA]</scope>
</reference>
<protein>
    <submittedName>
        <fullName evidence="1">Uncharacterized protein</fullName>
    </submittedName>
</protein>
<gene>
    <name evidence="1" type="ORF">DLP05_053</name>
</gene>
<name>A0A2D2W2M9_9CAUD</name>
<keyword evidence="2" id="KW-1185">Reference proteome</keyword>
<organism evidence="1 2">
    <name type="scientific">Stenotrophomonas phage vB_SmaS_DLP_5</name>
    <dbReference type="NCBI Taxonomy" id="2044561"/>
    <lineage>
        <taxon>Viruses</taxon>
        <taxon>Duplodnaviria</taxon>
        <taxon>Heunggongvirae</taxon>
        <taxon>Uroviricota</taxon>
        <taxon>Caudoviricetes</taxon>
        <taxon>Delepquintavirus</taxon>
        <taxon>Delepquintavirus DLP5</taxon>
    </lineage>
</organism>
<dbReference type="Proteomes" id="UP000241675">
    <property type="component" value="Segment"/>
</dbReference>
<dbReference type="EMBL" id="MG189906">
    <property type="protein sequence ID" value="ATS92329.1"/>
    <property type="molecule type" value="Genomic_DNA"/>
</dbReference>
<evidence type="ECO:0000313" key="1">
    <source>
        <dbReference type="EMBL" id="ATS92329.1"/>
    </source>
</evidence>